<proteinExistence type="predicted"/>
<evidence type="ECO:0000313" key="2">
    <source>
        <dbReference type="EMBL" id="PKA48416.1"/>
    </source>
</evidence>
<gene>
    <name evidence="2" type="ORF">AXF42_Ash020934</name>
</gene>
<keyword evidence="3" id="KW-1185">Reference proteome</keyword>
<protein>
    <submittedName>
        <fullName evidence="2">Uncharacterized protein</fullName>
    </submittedName>
</protein>
<feature type="region of interest" description="Disordered" evidence="1">
    <location>
        <begin position="42"/>
        <end position="76"/>
    </location>
</feature>
<dbReference type="AlphaFoldDB" id="A0A2H9ZYQ9"/>
<feature type="compositionally biased region" description="Polar residues" evidence="1">
    <location>
        <begin position="66"/>
        <end position="76"/>
    </location>
</feature>
<evidence type="ECO:0000256" key="1">
    <source>
        <dbReference type="SAM" id="MobiDB-lite"/>
    </source>
</evidence>
<reference evidence="2 3" key="1">
    <citation type="journal article" date="2017" name="Nature">
        <title>The Apostasia genome and the evolution of orchids.</title>
        <authorList>
            <person name="Zhang G.Q."/>
            <person name="Liu K.W."/>
            <person name="Li Z."/>
            <person name="Lohaus R."/>
            <person name="Hsiao Y.Y."/>
            <person name="Niu S.C."/>
            <person name="Wang J.Y."/>
            <person name="Lin Y.C."/>
            <person name="Xu Q."/>
            <person name="Chen L.J."/>
            <person name="Yoshida K."/>
            <person name="Fujiwara S."/>
            <person name="Wang Z.W."/>
            <person name="Zhang Y.Q."/>
            <person name="Mitsuda N."/>
            <person name="Wang M."/>
            <person name="Liu G.H."/>
            <person name="Pecoraro L."/>
            <person name="Huang H.X."/>
            <person name="Xiao X.J."/>
            <person name="Lin M."/>
            <person name="Wu X.Y."/>
            <person name="Wu W.L."/>
            <person name="Chen Y.Y."/>
            <person name="Chang S.B."/>
            <person name="Sakamoto S."/>
            <person name="Ohme-Takagi M."/>
            <person name="Yagi M."/>
            <person name="Zeng S.J."/>
            <person name="Shen C.Y."/>
            <person name="Yeh C.M."/>
            <person name="Luo Y.B."/>
            <person name="Tsai W.C."/>
            <person name="Van de Peer Y."/>
            <person name="Liu Z.J."/>
        </authorList>
    </citation>
    <scope>NUCLEOTIDE SEQUENCE [LARGE SCALE GENOMIC DNA]</scope>
    <source>
        <strain evidence="3">cv. Shenzhen</strain>
        <tissue evidence="2">Stem</tissue>
    </source>
</reference>
<evidence type="ECO:0000313" key="3">
    <source>
        <dbReference type="Proteomes" id="UP000236161"/>
    </source>
</evidence>
<accession>A0A2H9ZYQ9</accession>
<dbReference type="EMBL" id="KZ452395">
    <property type="protein sequence ID" value="PKA48416.1"/>
    <property type="molecule type" value="Genomic_DNA"/>
</dbReference>
<dbReference type="Proteomes" id="UP000236161">
    <property type="component" value="Unassembled WGS sequence"/>
</dbReference>
<organism evidence="2 3">
    <name type="scientific">Apostasia shenzhenica</name>
    <dbReference type="NCBI Taxonomy" id="1088818"/>
    <lineage>
        <taxon>Eukaryota</taxon>
        <taxon>Viridiplantae</taxon>
        <taxon>Streptophyta</taxon>
        <taxon>Embryophyta</taxon>
        <taxon>Tracheophyta</taxon>
        <taxon>Spermatophyta</taxon>
        <taxon>Magnoliopsida</taxon>
        <taxon>Liliopsida</taxon>
        <taxon>Asparagales</taxon>
        <taxon>Orchidaceae</taxon>
        <taxon>Apostasioideae</taxon>
        <taxon>Apostasia</taxon>
    </lineage>
</organism>
<sequence length="76" mass="8531">MTKLPESRMAEELSSSEVAEMLEMRWSPLGLGIWRPSLVRRSRVPGERRSPSRSAVQRTVKLGTSHMPTANPVLSQ</sequence>
<name>A0A2H9ZYQ9_9ASPA</name>